<dbReference type="GO" id="GO:0006886">
    <property type="term" value="P:intracellular protein transport"/>
    <property type="evidence" value="ECO:0007669"/>
    <property type="project" value="InterPro"/>
</dbReference>
<dbReference type="PANTHER" id="PTHR22746:SF10">
    <property type="entry name" value="GUANINE NUCLEOTIDE EXCHANGE FACTOR SUBUNIT RIC1"/>
    <property type="match status" value="1"/>
</dbReference>
<dbReference type="GO" id="GO:0042147">
    <property type="term" value="P:retrograde transport, endosome to Golgi"/>
    <property type="evidence" value="ECO:0007669"/>
    <property type="project" value="TreeGrafter"/>
</dbReference>
<dbReference type="InterPro" id="IPR009771">
    <property type="entry name" value="RIC1_C"/>
</dbReference>
<dbReference type="Pfam" id="PF07064">
    <property type="entry name" value="RIC1"/>
    <property type="match status" value="1"/>
</dbReference>
<organism evidence="4 5">
    <name type="scientific">Neolecta irregularis (strain DAH-3)</name>
    <dbReference type="NCBI Taxonomy" id="1198029"/>
    <lineage>
        <taxon>Eukaryota</taxon>
        <taxon>Fungi</taxon>
        <taxon>Dikarya</taxon>
        <taxon>Ascomycota</taxon>
        <taxon>Taphrinomycotina</taxon>
        <taxon>Neolectales</taxon>
        <taxon>Neolectaceae</taxon>
        <taxon>Neolecta</taxon>
    </lineage>
</organism>
<protein>
    <submittedName>
        <fullName evidence="4">RAB6A-GEF complex partner protein 1</fullName>
    </submittedName>
</protein>
<proteinExistence type="predicted"/>
<dbReference type="Pfam" id="PF25440">
    <property type="entry name" value="Beta-prop_RIC1_2nd"/>
    <property type="match status" value="1"/>
</dbReference>
<dbReference type="STRING" id="1198029.A0A1U7LTB0"/>
<dbReference type="SUPFAM" id="SSF82171">
    <property type="entry name" value="DPP6 N-terminal domain-like"/>
    <property type="match status" value="1"/>
</dbReference>
<dbReference type="AlphaFoldDB" id="A0A1U7LTB0"/>
<dbReference type="GO" id="GO:0005829">
    <property type="term" value="C:cytosol"/>
    <property type="evidence" value="ECO:0007669"/>
    <property type="project" value="TreeGrafter"/>
</dbReference>
<keyword evidence="2" id="KW-0472">Membrane</keyword>
<comment type="subcellular location">
    <subcellularLocation>
        <location evidence="1">Membrane</location>
    </subcellularLocation>
</comment>
<keyword evidence="5" id="KW-1185">Reference proteome</keyword>
<dbReference type="GO" id="GO:0034066">
    <property type="term" value="C:Ric1-Rgp1 guanyl-nucleotide exchange factor complex"/>
    <property type="evidence" value="ECO:0007669"/>
    <property type="project" value="InterPro"/>
</dbReference>
<dbReference type="EMBL" id="LXFE01000292">
    <property type="protein sequence ID" value="OLL25884.1"/>
    <property type="molecule type" value="Genomic_DNA"/>
</dbReference>
<dbReference type="InterPro" id="IPR040096">
    <property type="entry name" value="Ric1"/>
</dbReference>
<dbReference type="GO" id="GO:0000139">
    <property type="term" value="C:Golgi membrane"/>
    <property type="evidence" value="ECO:0007669"/>
    <property type="project" value="TreeGrafter"/>
</dbReference>
<accession>A0A1U7LTB0</accession>
<name>A0A1U7LTB0_NEOID</name>
<dbReference type="OrthoDB" id="67540at2759"/>
<comment type="caution">
    <text evidence="4">The sequence shown here is derived from an EMBL/GenBank/DDBJ whole genome shotgun (WGS) entry which is preliminary data.</text>
</comment>
<sequence length="939" mass="105686">MYWPFGATRSLVEPNVAPKEYYEDEKEDNLLEVGVEKPKSNEPLISLRKTRQGQFFATITDRELTIWQTKVEPAAVTCKLRRSDTSINSYGNNEKVHIRPDNKLVVLQTANGYLIAYHLIIDPSSHSYRMSVGRIRNGPKEALGIALVNLKFKMIIKVDAGITEALVLEDELILATRTPPALQCIKWQNEPGIPQTKTEVISKMPCMQASKETIVEMLYDRPMNLFTWILSDGKAYTAQKHLIVDESVPRPRYWKGFLFHIPDNHKDQAICSDINARFSLLAIGTTCGSIHVYSVQNYEGSISLSHKIDAPHSLSGKVRKLAWSPDGYALLAGFENGWVISSVYGQQCFSSFHVDKPAKGWGANGNMEGVTDAFWSIGGYELFMINTNDPRKIWTISMVHCSSSTSINPDSLSIALLAGTDRLFLYRGSAQSDNALINPESLHWQQIPYPAAYLTDHWPIRQVCISKDECYIAIAGRCGLAHYSVKSGRWKTFIDESMALEFYVRGGMAWFHHVLIAAVECDDGSFEIRLFSRETNLDISLLLHAESISCPVLLMTLLEDTLLVYTTDNVLYHYMITTTKDTIKLVMVGNIGFNGIVHAAARTRGITWYIPEDHLVQGDPAKDVTVASLILLIDGQLVLLRPQVAEDGNVKYDMKVLLSKVEYFGLVPPTSSHLSNSLWAFDGVSLKFWLHIESMISSIQEDPTLEIQLHFYPLSVLLQRGLIVGIEGETLFGKNLMHYKFSTSIHLYVNHILRYYLAKQQLTEAVNLAGEFDNLHYFSHILELLLHEVLDEEADNKPLSGGAVLPRVVDFLNYFPEMLDVIVGCTRKTEVASWPVLFDAVGSPKRLFETCMELGMLKTAGAYLLVLHTMEQLKDRYVPSVIFGDGKPRLRSGHRVITGIYTDFKRQRKASSRSIESLQRATSDLCSRSQFPFKSSSTP</sequence>
<evidence type="ECO:0000313" key="4">
    <source>
        <dbReference type="EMBL" id="OLL25884.1"/>
    </source>
</evidence>
<gene>
    <name evidence="4" type="ORF">NEOLI_002320</name>
</gene>
<dbReference type="Gene3D" id="2.130.10.10">
    <property type="entry name" value="YVTN repeat-like/Quinoprotein amine dehydrogenase"/>
    <property type="match status" value="1"/>
</dbReference>
<evidence type="ECO:0000256" key="1">
    <source>
        <dbReference type="ARBA" id="ARBA00004370"/>
    </source>
</evidence>
<dbReference type="Proteomes" id="UP000186594">
    <property type="component" value="Unassembled WGS sequence"/>
</dbReference>
<feature type="domain" description="RIC1 C-terminal alpha solenoid region" evidence="3">
    <location>
        <begin position="750"/>
        <end position="875"/>
    </location>
</feature>
<reference evidence="4 5" key="1">
    <citation type="submission" date="2016-04" db="EMBL/GenBank/DDBJ databases">
        <title>Evolutionary innovation and constraint leading to complex multicellularity in the Ascomycota.</title>
        <authorList>
            <person name="Cisse O."/>
            <person name="Nguyen A."/>
            <person name="Hewitt D.A."/>
            <person name="Jedd G."/>
            <person name="Stajich J.E."/>
        </authorList>
    </citation>
    <scope>NUCLEOTIDE SEQUENCE [LARGE SCALE GENOMIC DNA]</scope>
    <source>
        <strain evidence="4 5">DAH-3</strain>
    </source>
</reference>
<dbReference type="InterPro" id="IPR015943">
    <property type="entry name" value="WD40/YVTN_repeat-like_dom_sf"/>
</dbReference>
<evidence type="ECO:0000259" key="3">
    <source>
        <dbReference type="Pfam" id="PF07064"/>
    </source>
</evidence>
<dbReference type="OMA" id="MVYDRAM"/>
<dbReference type="PANTHER" id="PTHR22746">
    <property type="entry name" value="RAB6A-GEF COMPLEX PARTNER PROTEIN 1"/>
    <property type="match status" value="1"/>
</dbReference>
<evidence type="ECO:0000256" key="2">
    <source>
        <dbReference type="ARBA" id="ARBA00023136"/>
    </source>
</evidence>
<evidence type="ECO:0000313" key="5">
    <source>
        <dbReference type="Proteomes" id="UP000186594"/>
    </source>
</evidence>